<evidence type="ECO:0000256" key="1">
    <source>
        <dbReference type="SAM" id="MobiDB-lite"/>
    </source>
</evidence>
<gene>
    <name evidence="2" type="ORF">LIER_12463</name>
</gene>
<name>A0AAV3PRU2_LITER</name>
<dbReference type="AlphaFoldDB" id="A0AAV3PRU2"/>
<evidence type="ECO:0000313" key="2">
    <source>
        <dbReference type="EMBL" id="GAA0154504.1"/>
    </source>
</evidence>
<comment type="caution">
    <text evidence="2">The sequence shown here is derived from an EMBL/GenBank/DDBJ whole genome shotgun (WGS) entry which is preliminary data.</text>
</comment>
<accession>A0AAV3PRU2</accession>
<keyword evidence="3" id="KW-1185">Reference proteome</keyword>
<protein>
    <submittedName>
        <fullName evidence="2">Uncharacterized protein</fullName>
    </submittedName>
</protein>
<sequence length="126" mass="14308">MRTFKQTLLNKKSSNLEEVNACTYKSIQIKEAEKRAEKGHGKRPAEKSRRRSPDPKRRSVLDRIREADRGHSRVDLPRNNAFSCLRDEQNKEANGENIEAYIRPVAMPLVGFTGDAVSPLGWPTSC</sequence>
<organism evidence="2 3">
    <name type="scientific">Lithospermum erythrorhizon</name>
    <name type="common">Purple gromwell</name>
    <name type="synonym">Lithospermum officinale var. erythrorhizon</name>
    <dbReference type="NCBI Taxonomy" id="34254"/>
    <lineage>
        <taxon>Eukaryota</taxon>
        <taxon>Viridiplantae</taxon>
        <taxon>Streptophyta</taxon>
        <taxon>Embryophyta</taxon>
        <taxon>Tracheophyta</taxon>
        <taxon>Spermatophyta</taxon>
        <taxon>Magnoliopsida</taxon>
        <taxon>eudicotyledons</taxon>
        <taxon>Gunneridae</taxon>
        <taxon>Pentapetalae</taxon>
        <taxon>asterids</taxon>
        <taxon>lamiids</taxon>
        <taxon>Boraginales</taxon>
        <taxon>Boraginaceae</taxon>
        <taxon>Boraginoideae</taxon>
        <taxon>Lithospermeae</taxon>
        <taxon>Lithospermum</taxon>
    </lineage>
</organism>
<proteinExistence type="predicted"/>
<evidence type="ECO:0000313" key="3">
    <source>
        <dbReference type="Proteomes" id="UP001454036"/>
    </source>
</evidence>
<dbReference type="EMBL" id="BAABME010002410">
    <property type="protein sequence ID" value="GAA0154504.1"/>
    <property type="molecule type" value="Genomic_DNA"/>
</dbReference>
<feature type="region of interest" description="Disordered" evidence="1">
    <location>
        <begin position="29"/>
        <end position="77"/>
    </location>
</feature>
<dbReference type="Proteomes" id="UP001454036">
    <property type="component" value="Unassembled WGS sequence"/>
</dbReference>
<feature type="compositionally biased region" description="Basic and acidic residues" evidence="1">
    <location>
        <begin position="29"/>
        <end position="76"/>
    </location>
</feature>
<reference evidence="2 3" key="1">
    <citation type="submission" date="2024-01" db="EMBL/GenBank/DDBJ databases">
        <title>The complete chloroplast genome sequence of Lithospermum erythrorhizon: insights into the phylogenetic relationship among Boraginaceae species and the maternal lineages of purple gromwells.</title>
        <authorList>
            <person name="Okada T."/>
            <person name="Watanabe K."/>
        </authorList>
    </citation>
    <scope>NUCLEOTIDE SEQUENCE [LARGE SCALE GENOMIC DNA]</scope>
</reference>